<name>A0A7R9AY92_TIMSH</name>
<organism evidence="1">
    <name type="scientific">Timema shepardi</name>
    <name type="common">Walking stick</name>
    <dbReference type="NCBI Taxonomy" id="629360"/>
    <lineage>
        <taxon>Eukaryota</taxon>
        <taxon>Metazoa</taxon>
        <taxon>Ecdysozoa</taxon>
        <taxon>Arthropoda</taxon>
        <taxon>Hexapoda</taxon>
        <taxon>Insecta</taxon>
        <taxon>Pterygota</taxon>
        <taxon>Neoptera</taxon>
        <taxon>Polyneoptera</taxon>
        <taxon>Phasmatodea</taxon>
        <taxon>Timematodea</taxon>
        <taxon>Timematoidea</taxon>
        <taxon>Timematidae</taxon>
        <taxon>Timema</taxon>
    </lineage>
</organism>
<proteinExistence type="predicted"/>
<sequence length="111" mass="12524">MRISLQRWTQPEIEVGATRYRQLVSLPPDLPLANVGPCLELPLANVGPCLNLFPNKQRKARRQLNQPIETKSSVLEFQGQRHSATVASKSEALRRNKILLKVRESKKAVTV</sequence>
<evidence type="ECO:0000313" key="1">
    <source>
        <dbReference type="EMBL" id="CAD7262811.1"/>
    </source>
</evidence>
<reference evidence="1" key="1">
    <citation type="submission" date="2020-11" db="EMBL/GenBank/DDBJ databases">
        <authorList>
            <person name="Tran Van P."/>
        </authorList>
    </citation>
    <scope>NUCLEOTIDE SEQUENCE</scope>
</reference>
<protein>
    <submittedName>
        <fullName evidence="1">Uncharacterized protein</fullName>
    </submittedName>
</protein>
<dbReference type="AlphaFoldDB" id="A0A7R9AY92"/>
<gene>
    <name evidence="1" type="ORF">TSIB3V08_LOCUS6907</name>
</gene>
<dbReference type="EMBL" id="OC003097">
    <property type="protein sequence ID" value="CAD7262811.1"/>
    <property type="molecule type" value="Genomic_DNA"/>
</dbReference>
<accession>A0A7R9AY92</accession>